<dbReference type="InterPro" id="IPR036259">
    <property type="entry name" value="MFS_trans_sf"/>
</dbReference>
<dbReference type="PANTHER" id="PTHR23525:SF1">
    <property type="entry name" value="NODULIN-LIKE DOMAIN-CONTAINING PROTEIN"/>
    <property type="match status" value="1"/>
</dbReference>
<dbReference type="SUPFAM" id="SSF103473">
    <property type="entry name" value="MFS general substrate transporter"/>
    <property type="match status" value="1"/>
</dbReference>
<feature type="compositionally biased region" description="Basic and acidic residues" evidence="5">
    <location>
        <begin position="532"/>
        <end position="546"/>
    </location>
</feature>
<dbReference type="OrthoDB" id="541403at2759"/>
<dbReference type="Gene3D" id="6.10.140.2220">
    <property type="match status" value="1"/>
</dbReference>
<keyword evidence="8" id="KW-1185">Reference proteome</keyword>
<accession>A0A1Q9E2W6</accession>
<comment type="caution">
    <text evidence="7">The sequence shown here is derived from an EMBL/GenBank/DDBJ whole genome shotgun (WGS) entry which is preliminary data.</text>
</comment>
<proteinExistence type="predicted"/>
<dbReference type="SUPFAM" id="SSF144232">
    <property type="entry name" value="HIT/MYND zinc finger-like"/>
    <property type="match status" value="1"/>
</dbReference>
<dbReference type="EMBL" id="LSRX01000282">
    <property type="protein sequence ID" value="OLQ01766.1"/>
    <property type="molecule type" value="Genomic_DNA"/>
</dbReference>
<evidence type="ECO:0000256" key="2">
    <source>
        <dbReference type="ARBA" id="ARBA00022723"/>
    </source>
</evidence>
<feature type="transmembrane region" description="Helical" evidence="6">
    <location>
        <begin position="250"/>
        <end position="271"/>
    </location>
</feature>
<protein>
    <submittedName>
        <fullName evidence="7">Tudor domain-containing protein 1</fullName>
    </submittedName>
</protein>
<evidence type="ECO:0000256" key="1">
    <source>
        <dbReference type="ARBA" id="ARBA00004141"/>
    </source>
</evidence>
<evidence type="ECO:0000313" key="7">
    <source>
        <dbReference type="EMBL" id="OLQ01766.1"/>
    </source>
</evidence>
<feature type="transmembrane region" description="Helical" evidence="6">
    <location>
        <begin position="283"/>
        <end position="303"/>
    </location>
</feature>
<dbReference type="CDD" id="cd06174">
    <property type="entry name" value="MFS"/>
    <property type="match status" value="1"/>
</dbReference>
<feature type="region of interest" description="Disordered" evidence="5">
    <location>
        <begin position="833"/>
        <end position="866"/>
    </location>
</feature>
<evidence type="ECO:0000256" key="5">
    <source>
        <dbReference type="SAM" id="MobiDB-lite"/>
    </source>
</evidence>
<dbReference type="GO" id="GO:0008270">
    <property type="term" value="F:zinc ion binding"/>
    <property type="evidence" value="ECO:0007669"/>
    <property type="project" value="UniProtKB-KW"/>
</dbReference>
<feature type="transmembrane region" description="Helical" evidence="6">
    <location>
        <begin position="504"/>
        <end position="522"/>
    </location>
</feature>
<keyword evidence="4" id="KW-0862">Zinc</keyword>
<dbReference type="Pfam" id="PF01753">
    <property type="entry name" value="zf-MYND"/>
    <property type="match status" value="1"/>
</dbReference>
<name>A0A1Q9E2W6_SYMMI</name>
<dbReference type="Pfam" id="PF07690">
    <property type="entry name" value="MFS_1"/>
    <property type="match status" value="1"/>
</dbReference>
<feature type="transmembrane region" description="Helical" evidence="6">
    <location>
        <begin position="82"/>
        <end position="102"/>
    </location>
</feature>
<keyword evidence="6" id="KW-0812">Transmembrane</keyword>
<evidence type="ECO:0000256" key="4">
    <source>
        <dbReference type="ARBA" id="ARBA00022833"/>
    </source>
</evidence>
<dbReference type="InterPro" id="IPR011701">
    <property type="entry name" value="MFS"/>
</dbReference>
<dbReference type="PROSITE" id="PS50865">
    <property type="entry name" value="ZF_MYND_2"/>
    <property type="match status" value="1"/>
</dbReference>
<comment type="subcellular location">
    <subcellularLocation>
        <location evidence="1">Membrane</location>
        <topology evidence="1">Multi-pass membrane protein</topology>
    </subcellularLocation>
</comment>
<keyword evidence="6" id="KW-0472">Membrane</keyword>
<feature type="transmembrane region" description="Helical" evidence="6">
    <location>
        <begin position="377"/>
        <end position="399"/>
    </location>
</feature>
<feature type="compositionally biased region" description="Basic residues" evidence="5">
    <location>
        <begin position="852"/>
        <end position="866"/>
    </location>
</feature>
<evidence type="ECO:0000313" key="8">
    <source>
        <dbReference type="Proteomes" id="UP000186817"/>
    </source>
</evidence>
<feature type="transmembrane region" description="Helical" evidence="6">
    <location>
        <begin position="150"/>
        <end position="170"/>
    </location>
</feature>
<keyword evidence="3" id="KW-0863">Zinc-finger</keyword>
<feature type="transmembrane region" description="Helical" evidence="6">
    <location>
        <begin position="53"/>
        <end position="70"/>
    </location>
</feature>
<dbReference type="PANTHER" id="PTHR23525">
    <property type="entry name" value="TRANSPORTER, PUTATIVE-RELATED"/>
    <property type="match status" value="1"/>
</dbReference>
<evidence type="ECO:0000256" key="3">
    <source>
        <dbReference type="ARBA" id="ARBA00022771"/>
    </source>
</evidence>
<dbReference type="Gene3D" id="1.20.1250.20">
    <property type="entry name" value="MFS general substrate transporter like domains"/>
    <property type="match status" value="2"/>
</dbReference>
<feature type="transmembrane region" description="Helical" evidence="6">
    <location>
        <begin position="12"/>
        <end position="41"/>
    </location>
</feature>
<dbReference type="InterPro" id="IPR002893">
    <property type="entry name" value="Znf_MYND"/>
</dbReference>
<dbReference type="GO" id="GO:0022857">
    <property type="term" value="F:transmembrane transporter activity"/>
    <property type="evidence" value="ECO:0007669"/>
    <property type="project" value="InterPro"/>
</dbReference>
<feature type="region of interest" description="Disordered" evidence="5">
    <location>
        <begin position="623"/>
        <end position="642"/>
    </location>
</feature>
<organism evidence="7 8">
    <name type="scientific">Symbiodinium microadriaticum</name>
    <name type="common">Dinoflagellate</name>
    <name type="synonym">Zooxanthella microadriatica</name>
    <dbReference type="NCBI Taxonomy" id="2951"/>
    <lineage>
        <taxon>Eukaryota</taxon>
        <taxon>Sar</taxon>
        <taxon>Alveolata</taxon>
        <taxon>Dinophyceae</taxon>
        <taxon>Suessiales</taxon>
        <taxon>Symbiodiniaceae</taxon>
        <taxon>Symbiodinium</taxon>
    </lineage>
</organism>
<sequence length="1565" mass="171132">MTDTNSPWTYNVLCGLCATGFYCTGAGLFQMTVLPSFILLVGGSNFDVGFAEGLQGLTNLIFALPVGYIADKWSRRACIRIGASLSLLSGACLLLAVLLATADNSTAFAILCAAVGLQGICDGIMNGPLVALMDDSCPAGRRSDVETMNAVVYGAASSVGPLVGLVVFLYSGNTWSLSSMKLVIALGVLICQLAIFPCFFMDDRRALGECSEAVHLQERLVGDSGGARELVERNQRASCFGLITVGRVRLVLFLNEVILCLGAGMTVKFFPVFFKQEGHINPALLQAVFASLSALTVVSTLISARISKCAGRLQVIIPCYAVGITCTILLGLLRPYYTVPGVMLPVFLLRCSSMWGAFPLLGSVIADYTPKAQRGRWKALGSITAMGWSGSAAVGGALIDHFGYGITFAITGCLQSLALPTMCSLMPLVAKESELLAAADRTCADDSTSHASEISMQEAKTCSAERFCSEALQFSFASLTLQGTAGRTPQMVFQMLLFEATREWSIGISFAAIFGVFCFVYIRQGKGTGIPRPHDSGDGDEGRAESEAPTNDPLVTPRRAAGSEPETTLAGSSEEHREPNPMMHDRLLVPMLRTRGSQLEIQVCCVVFDRRFATQVIQTPTWNAKKGPERGIKWRGGAPPPPPKWYAKDGMSTKEQLDTCMSAAILAVSSSIHARGDFSLSDSAALVISDYHVLTEQLRTEACQVVHEMAASSVITRALLKQTATSRASDDELLPGSLVASWRWNLKARGRKRGGHIFGRPVVKDDRNVWIQSGGCPVQVTHEQLRPAIGVEMWTPSPQDVEMLKEGGTRHQQGIENLDLLLKPLEGTTSAAATDETQQVLDDSPPQVPPTKKAHTALKTSTKKSKKKEEVHSILLTHFVLENLYEIYKRESGWDGSPDYRLHSPCVERIKSDPVLRKRIMPSRNAYRDKKRGAGPVVKAKCGTVIQGCHDPDLGMLDCSNPTPTRLAEFVIYEIACAGYNRRFLNQEQDEVESLVRRRKHGLPARPASREIFANLHDTPSGPPRDDIQGKAGTFLHELYWIIGNIYDLCKAPRTWINHIVKKLRQAGFKRHRLDRTVYYKCDTNGELIIVLLFHVDDFLVANMPDEGDLVFKGTEVSLKLINGEYRIPVTQKAFVNKLQKGKQRRGRISETIKLSSDELRKYHSCAGSLQWLAGCTRPDIAATVSLNSLGTDNGPTQLKAMYDCVDYVKDSAEDGLVFRGVALNYGMVIVGYSDSSWANAPGGKNQMGVIVHIGSAANAMDDGVDRRALKQLQLGSLKQLQVKAGSRSIFRKGSLENERRQCQRPCGKTSKSYPELQRIDVALGSAMAPTDFEASELLGLDQDACRTVLGDLCGASLRPVELEFKSFHDCAYLTAKALGVQVRFTPADPSQARVDVVFLYNDGEGFAQYSAGPLPEGLQWSHHSKDVVLMLGEPSDKYGGGRFRAVGISYETLGLDIQFRESNWNDEKNPMAFVSIFPRLDPSHGLCQICGKLASFRCGLCKQRSYCSSSCQKADWTKHQGDCPGFLEKKASLRWEGELMLPRCQQLSRKLTSTLSEVFLDSMD</sequence>
<feature type="transmembrane region" description="Helical" evidence="6">
    <location>
        <begin position="182"/>
        <end position="201"/>
    </location>
</feature>
<feature type="region of interest" description="Disordered" evidence="5">
    <location>
        <begin position="529"/>
        <end position="581"/>
    </location>
</feature>
<evidence type="ECO:0000256" key="6">
    <source>
        <dbReference type="SAM" id="Phobius"/>
    </source>
</evidence>
<feature type="transmembrane region" description="Helical" evidence="6">
    <location>
        <begin position="315"/>
        <end position="337"/>
    </location>
</feature>
<dbReference type="PROSITE" id="PS50850">
    <property type="entry name" value="MFS"/>
    <property type="match status" value="1"/>
</dbReference>
<feature type="transmembrane region" description="Helical" evidence="6">
    <location>
        <begin position="405"/>
        <end position="429"/>
    </location>
</feature>
<dbReference type="GO" id="GO:0016020">
    <property type="term" value="C:membrane"/>
    <property type="evidence" value="ECO:0007669"/>
    <property type="project" value="UniProtKB-SubCell"/>
</dbReference>
<keyword evidence="2" id="KW-0479">Metal-binding</keyword>
<gene>
    <name evidence="7" type="primary">TDRD1</name>
    <name evidence="7" type="ORF">AK812_SmicGene15454</name>
</gene>
<keyword evidence="6" id="KW-1133">Transmembrane helix</keyword>
<reference evidence="7 8" key="1">
    <citation type="submission" date="2016-02" db="EMBL/GenBank/DDBJ databases">
        <title>Genome analysis of coral dinoflagellate symbionts highlights evolutionary adaptations to a symbiotic lifestyle.</title>
        <authorList>
            <person name="Aranda M."/>
            <person name="Li Y."/>
            <person name="Liew Y.J."/>
            <person name="Baumgarten S."/>
            <person name="Simakov O."/>
            <person name="Wilson M."/>
            <person name="Piel J."/>
            <person name="Ashoor H."/>
            <person name="Bougouffa S."/>
            <person name="Bajic V.B."/>
            <person name="Ryu T."/>
            <person name="Ravasi T."/>
            <person name="Bayer T."/>
            <person name="Micklem G."/>
            <person name="Kim H."/>
            <person name="Bhak J."/>
            <person name="Lajeunesse T.C."/>
            <person name="Voolstra C.R."/>
        </authorList>
    </citation>
    <scope>NUCLEOTIDE SEQUENCE [LARGE SCALE GENOMIC DNA]</scope>
    <source>
        <strain evidence="7 8">CCMP2467</strain>
    </source>
</reference>
<dbReference type="InterPro" id="IPR020846">
    <property type="entry name" value="MFS_dom"/>
</dbReference>
<feature type="transmembrane region" description="Helical" evidence="6">
    <location>
        <begin position="108"/>
        <end position="129"/>
    </location>
</feature>
<feature type="transmembrane region" description="Helical" evidence="6">
    <location>
        <begin position="343"/>
        <end position="365"/>
    </location>
</feature>
<dbReference type="Proteomes" id="UP000186817">
    <property type="component" value="Unassembled WGS sequence"/>
</dbReference>